<organism evidence="3 4">
    <name type="scientific">Deinococcus rhizophilus</name>
    <dbReference type="NCBI Taxonomy" id="3049544"/>
    <lineage>
        <taxon>Bacteria</taxon>
        <taxon>Thermotogati</taxon>
        <taxon>Deinococcota</taxon>
        <taxon>Deinococci</taxon>
        <taxon>Deinococcales</taxon>
        <taxon>Deinococcaceae</taxon>
        <taxon>Deinococcus</taxon>
    </lineage>
</organism>
<accession>A0ABT7JGY6</accession>
<keyword evidence="1" id="KW-1133">Transmembrane helix</keyword>
<evidence type="ECO:0000313" key="3">
    <source>
        <dbReference type="EMBL" id="MDL2343223.1"/>
    </source>
</evidence>
<proteinExistence type="predicted"/>
<dbReference type="EMBL" id="JASNGB010000015">
    <property type="protein sequence ID" value="MDL2343223.1"/>
    <property type="molecule type" value="Genomic_DNA"/>
</dbReference>
<reference evidence="3 4" key="1">
    <citation type="submission" date="2023-05" db="EMBL/GenBank/DDBJ databases">
        <authorList>
            <person name="Gao F."/>
        </authorList>
    </citation>
    <scope>NUCLEOTIDE SEQUENCE [LARGE SCALE GENOMIC DNA]</scope>
    <source>
        <strain evidence="3 4">MIMF12</strain>
    </source>
</reference>
<feature type="transmembrane region" description="Helical" evidence="1">
    <location>
        <begin position="6"/>
        <end position="23"/>
    </location>
</feature>
<evidence type="ECO:0000313" key="4">
    <source>
        <dbReference type="Proteomes" id="UP001302059"/>
    </source>
</evidence>
<sequence length="131" mass="14285">MPLPLHLFLTLLATVLAVFFLIAPRRLRYALTSEGLQVSRLSSTVIWPYAGLRASAPSGRLGLKVGGTGMAGYYTGNYQWRGEGPKHVQAVASRLDRGVLIDHDGRTYFLTPADPAGFLQQLRQRGAGVMD</sequence>
<evidence type="ECO:0000256" key="1">
    <source>
        <dbReference type="SAM" id="Phobius"/>
    </source>
</evidence>
<keyword evidence="4" id="KW-1185">Reference proteome</keyword>
<keyword evidence="1" id="KW-0472">Membrane</keyword>
<protein>
    <submittedName>
        <fullName evidence="3">PH domain-containing protein</fullName>
    </submittedName>
</protein>
<keyword evidence="1" id="KW-0812">Transmembrane</keyword>
<dbReference type="RefSeq" id="WP_285521404.1">
    <property type="nucleotide sequence ID" value="NZ_JASNGB010000015.1"/>
</dbReference>
<dbReference type="Pfam" id="PF10882">
    <property type="entry name" value="bPH_5"/>
    <property type="match status" value="1"/>
</dbReference>
<feature type="domain" description="Bacterial Pleckstrin homology" evidence="2">
    <location>
        <begin position="28"/>
        <end position="125"/>
    </location>
</feature>
<comment type="caution">
    <text evidence="3">The sequence shown here is derived from an EMBL/GenBank/DDBJ whole genome shotgun (WGS) entry which is preliminary data.</text>
</comment>
<gene>
    <name evidence="3" type="ORF">QOL99_03565</name>
</gene>
<dbReference type="InterPro" id="IPR027783">
    <property type="entry name" value="Bacterial_PH-related"/>
</dbReference>
<evidence type="ECO:0000259" key="2">
    <source>
        <dbReference type="Pfam" id="PF10882"/>
    </source>
</evidence>
<dbReference type="Proteomes" id="UP001302059">
    <property type="component" value="Unassembled WGS sequence"/>
</dbReference>
<name>A0ABT7JGY6_9DEIO</name>